<dbReference type="PROSITE" id="PS51257">
    <property type="entry name" value="PROKAR_LIPOPROTEIN"/>
    <property type="match status" value="1"/>
</dbReference>
<dbReference type="RefSeq" id="WP_281092637.1">
    <property type="nucleotide sequence ID" value="NZ_JARYZI010000001.1"/>
</dbReference>
<comment type="caution">
    <text evidence="1">The sequence shown here is derived from an EMBL/GenBank/DDBJ whole genome shotgun (WGS) entry which is preliminary data.</text>
</comment>
<accession>A0ABT6N8T2</accession>
<organism evidence="1 2">
    <name type="scientific">Fusibacter bizertensis</name>
    <dbReference type="NCBI Taxonomy" id="1488331"/>
    <lineage>
        <taxon>Bacteria</taxon>
        <taxon>Bacillati</taxon>
        <taxon>Bacillota</taxon>
        <taxon>Clostridia</taxon>
        <taxon>Eubacteriales</taxon>
        <taxon>Eubacteriales Family XII. Incertae Sedis</taxon>
        <taxon>Fusibacter</taxon>
    </lineage>
</organism>
<keyword evidence="2" id="KW-1185">Reference proteome</keyword>
<gene>
    <name evidence="1" type="ORF">QE109_01695</name>
</gene>
<evidence type="ECO:0008006" key="3">
    <source>
        <dbReference type="Google" id="ProtNLM"/>
    </source>
</evidence>
<evidence type="ECO:0000313" key="2">
    <source>
        <dbReference type="Proteomes" id="UP001158045"/>
    </source>
</evidence>
<protein>
    <recommendedName>
        <fullName evidence="3">Lipoprotein</fullName>
    </recommendedName>
</protein>
<evidence type="ECO:0000313" key="1">
    <source>
        <dbReference type="EMBL" id="MDH8676837.1"/>
    </source>
</evidence>
<dbReference type="EMBL" id="JARYZI010000001">
    <property type="protein sequence ID" value="MDH8676837.1"/>
    <property type="molecule type" value="Genomic_DNA"/>
</dbReference>
<dbReference type="Proteomes" id="UP001158045">
    <property type="component" value="Unassembled WGS sequence"/>
</dbReference>
<proteinExistence type="predicted"/>
<name>A0ABT6N8T2_9FIRM</name>
<reference evidence="1 2" key="1">
    <citation type="submission" date="2023-04" db="EMBL/GenBank/DDBJ databases">
        <title>Fusibacter bizertensis strain WBS, isolated from littoral bottom sediments of the Arctic seas - biochemical and genomic analysis.</title>
        <authorList>
            <person name="Brioukhanov A.L."/>
        </authorList>
    </citation>
    <scope>NUCLEOTIDE SEQUENCE [LARGE SCALE GENOMIC DNA]</scope>
    <source>
        <strain evidence="1 2">WBS</strain>
    </source>
</reference>
<sequence>MKNNWIFKSTVLLIIIGSTALTGCSSKESVMDETQVTTVESSISKESPNTLEAQAQKEGISVEALQETLDGLVKIGAEKYGLSEEEYIESLTSKGQTVLSEWQVASENMGLSITELYAYEKQSLANLTEDQKDTLKGMGEALQEAESLDLENYGDSDGDGDNGAAANAILGMEGGDGTETKVLSLSEEELKEALAYKTYKVTQDYQDDYSIVYEYVSDAELEDLTAYYRELLLGTKNYEKMGTPESLVVMLQGTINETDVYIELSSEQGGMPTVSTYLDFSSSN</sequence>